<organism evidence="2 3">
    <name type="scientific">Azospirillum doebereinerae</name>
    <dbReference type="NCBI Taxonomy" id="92933"/>
    <lineage>
        <taxon>Bacteria</taxon>
        <taxon>Pseudomonadati</taxon>
        <taxon>Pseudomonadota</taxon>
        <taxon>Alphaproteobacteria</taxon>
        <taxon>Rhodospirillales</taxon>
        <taxon>Azospirillaceae</taxon>
        <taxon>Azospirillum</taxon>
    </lineage>
</organism>
<evidence type="ECO:0000313" key="2">
    <source>
        <dbReference type="EMBL" id="RUQ71326.1"/>
    </source>
</evidence>
<accession>A0A3S1CH38</accession>
<sequence length="527" mass="55623">MPKPHYVTTEAGQLRLWRGGSGPDLLVLPGLITAASVCAETLAARLPGWTVKVIELPGIGGSAHAWTPEDDIGALAARIATAARSIGIGACAVLALDLAAPLAVALGKALATPPEAILLANADAAEGWAARGLRPAALAPRPDGTHLAVLSAHIRDAHILEPRDPRLPALNGDPLPDAADLAATVIAAAVAPHRYEALWALCAGAMPSAGDGATRTTPDDLPARLAALAASLPASGPVPPARPFADPALVWHDYVDTPKGRVHLRRCGTGGRPLLAFQSAPGSSAPLLPLIRGLAKDWEVIAPDYLGNGDSDKPERAVDIGALADDALAVADALGLESFDLWGTHTGALVALELTVRHPERVGRVVLEAPVLLPPSFSADILENYFPPLVPDRWGLHLLQAWNMRRDMFLFWPWYRQERAAGRSLGVPEPEILHDWVLGLLKSGLHYDRSYRAAFEYDTRARLPRLTRPALICAGPADMLVEGLVEAKRIAPAGTVVTGTPATVWYPGQTEAAVTETLGVYDAFLRG</sequence>
<keyword evidence="2" id="KW-0378">Hydrolase</keyword>
<dbReference type="InterPro" id="IPR050266">
    <property type="entry name" value="AB_hydrolase_sf"/>
</dbReference>
<name>A0A3S1CH38_9PROT</name>
<dbReference type="InterPro" id="IPR000073">
    <property type="entry name" value="AB_hydrolase_1"/>
</dbReference>
<dbReference type="AlphaFoldDB" id="A0A3S1CH38"/>
<proteinExistence type="predicted"/>
<dbReference type="PANTHER" id="PTHR43798">
    <property type="entry name" value="MONOACYLGLYCEROL LIPASE"/>
    <property type="match status" value="1"/>
</dbReference>
<reference evidence="2 3" key="1">
    <citation type="submission" date="2018-12" db="EMBL/GenBank/DDBJ databases">
        <authorList>
            <person name="Yang Y."/>
        </authorList>
    </citation>
    <scope>NUCLEOTIDE SEQUENCE [LARGE SCALE GENOMIC DNA]</scope>
    <source>
        <strain evidence="2 3">GSF71</strain>
    </source>
</reference>
<dbReference type="PRINTS" id="PR00111">
    <property type="entry name" value="ABHYDROLASE"/>
</dbReference>
<dbReference type="InterPro" id="IPR029058">
    <property type="entry name" value="AB_hydrolase_fold"/>
</dbReference>
<feature type="domain" description="AB hydrolase-1" evidence="1">
    <location>
        <begin position="273"/>
        <end position="394"/>
    </location>
</feature>
<evidence type="ECO:0000259" key="1">
    <source>
        <dbReference type="Pfam" id="PF00561"/>
    </source>
</evidence>
<dbReference type="OrthoDB" id="9812774at2"/>
<dbReference type="SUPFAM" id="SSF53474">
    <property type="entry name" value="alpha/beta-Hydrolases"/>
    <property type="match status" value="2"/>
</dbReference>
<dbReference type="Proteomes" id="UP000280346">
    <property type="component" value="Unassembled WGS sequence"/>
</dbReference>
<dbReference type="RefSeq" id="WP_126997986.1">
    <property type="nucleotide sequence ID" value="NZ_JBNPXW010000003.1"/>
</dbReference>
<dbReference type="GO" id="GO:0016787">
    <property type="term" value="F:hydrolase activity"/>
    <property type="evidence" value="ECO:0007669"/>
    <property type="project" value="UniProtKB-KW"/>
</dbReference>
<comment type="caution">
    <text evidence="2">The sequence shown here is derived from an EMBL/GenBank/DDBJ whole genome shotgun (WGS) entry which is preliminary data.</text>
</comment>
<dbReference type="Pfam" id="PF00561">
    <property type="entry name" value="Abhydrolase_1"/>
    <property type="match status" value="1"/>
</dbReference>
<dbReference type="Gene3D" id="3.40.50.1820">
    <property type="entry name" value="alpha/beta hydrolase"/>
    <property type="match status" value="2"/>
</dbReference>
<gene>
    <name evidence="2" type="ORF">EJ913_11720</name>
</gene>
<dbReference type="EMBL" id="RZIJ01000008">
    <property type="protein sequence ID" value="RUQ71326.1"/>
    <property type="molecule type" value="Genomic_DNA"/>
</dbReference>
<keyword evidence="3" id="KW-1185">Reference proteome</keyword>
<protein>
    <submittedName>
        <fullName evidence="2">Alpha/beta hydrolase</fullName>
    </submittedName>
</protein>
<dbReference type="PANTHER" id="PTHR43798:SF33">
    <property type="entry name" value="HYDROLASE, PUTATIVE (AFU_ORTHOLOGUE AFUA_2G14860)-RELATED"/>
    <property type="match status" value="1"/>
</dbReference>
<dbReference type="GO" id="GO:0016020">
    <property type="term" value="C:membrane"/>
    <property type="evidence" value="ECO:0007669"/>
    <property type="project" value="TreeGrafter"/>
</dbReference>
<evidence type="ECO:0000313" key="3">
    <source>
        <dbReference type="Proteomes" id="UP000280346"/>
    </source>
</evidence>